<evidence type="ECO:0000313" key="7">
    <source>
        <dbReference type="EMBL" id="MBA9007342.1"/>
    </source>
</evidence>
<keyword evidence="8" id="KW-1185">Reference proteome</keyword>
<feature type="transmembrane region" description="Helical" evidence="5">
    <location>
        <begin position="36"/>
        <end position="58"/>
    </location>
</feature>
<feature type="transmembrane region" description="Helical" evidence="5">
    <location>
        <begin position="94"/>
        <end position="113"/>
    </location>
</feature>
<feature type="transmembrane region" description="Helical" evidence="5">
    <location>
        <begin position="352"/>
        <end position="373"/>
    </location>
</feature>
<dbReference type="PANTHER" id="PTHR23514">
    <property type="entry name" value="BYPASS OF STOP CODON PROTEIN 6"/>
    <property type="match status" value="1"/>
</dbReference>
<feature type="transmembrane region" description="Helical" evidence="5">
    <location>
        <begin position="235"/>
        <end position="255"/>
    </location>
</feature>
<comment type="caution">
    <text evidence="7">The sequence shown here is derived from an EMBL/GenBank/DDBJ whole genome shotgun (WGS) entry which is preliminary data.</text>
</comment>
<dbReference type="SUPFAM" id="SSF103473">
    <property type="entry name" value="MFS general substrate transporter"/>
    <property type="match status" value="1"/>
</dbReference>
<evidence type="ECO:0000256" key="1">
    <source>
        <dbReference type="ARBA" id="ARBA00004651"/>
    </source>
</evidence>
<dbReference type="CDD" id="cd17393">
    <property type="entry name" value="MFS_MosC_like"/>
    <property type="match status" value="1"/>
</dbReference>
<evidence type="ECO:0000256" key="5">
    <source>
        <dbReference type="SAM" id="Phobius"/>
    </source>
</evidence>
<dbReference type="Proteomes" id="UP000539313">
    <property type="component" value="Unassembled WGS sequence"/>
</dbReference>
<feature type="transmembrane region" description="Helical" evidence="5">
    <location>
        <begin position="201"/>
        <end position="223"/>
    </location>
</feature>
<evidence type="ECO:0000259" key="6">
    <source>
        <dbReference type="PROSITE" id="PS50850"/>
    </source>
</evidence>
<comment type="subcellular location">
    <subcellularLocation>
        <location evidence="1">Cell membrane</location>
        <topology evidence="1">Multi-pass membrane protein</topology>
    </subcellularLocation>
</comment>
<accession>A0A7W3N4K0</accession>
<feature type="transmembrane region" description="Helical" evidence="5">
    <location>
        <begin position="291"/>
        <end position="313"/>
    </location>
</feature>
<organism evidence="7 8">
    <name type="scientific">Thermomonospora cellulosilytica</name>
    <dbReference type="NCBI Taxonomy" id="1411118"/>
    <lineage>
        <taxon>Bacteria</taxon>
        <taxon>Bacillati</taxon>
        <taxon>Actinomycetota</taxon>
        <taxon>Actinomycetes</taxon>
        <taxon>Streptosporangiales</taxon>
        <taxon>Thermomonosporaceae</taxon>
        <taxon>Thermomonospora</taxon>
    </lineage>
</organism>
<feature type="transmembrane region" description="Helical" evidence="5">
    <location>
        <begin position="7"/>
        <end position="24"/>
    </location>
</feature>
<dbReference type="PANTHER" id="PTHR23514:SF13">
    <property type="entry name" value="INNER MEMBRANE PROTEIN YBJJ"/>
    <property type="match status" value="1"/>
</dbReference>
<dbReference type="GO" id="GO:0022857">
    <property type="term" value="F:transmembrane transporter activity"/>
    <property type="evidence" value="ECO:0007669"/>
    <property type="project" value="InterPro"/>
</dbReference>
<feature type="transmembrane region" description="Helical" evidence="5">
    <location>
        <begin position="70"/>
        <end position="88"/>
    </location>
</feature>
<name>A0A7W3N4K0_9ACTN</name>
<dbReference type="AlphaFoldDB" id="A0A7W3N4K0"/>
<dbReference type="InterPro" id="IPR051788">
    <property type="entry name" value="MFS_Transporter"/>
</dbReference>
<dbReference type="Gene3D" id="1.20.1250.20">
    <property type="entry name" value="MFS general substrate transporter like domains"/>
    <property type="match status" value="2"/>
</dbReference>
<sequence>MLFRARAGAFSTFALGGLLCGVWVSRMPALTGKFDIGPGAAGTVLLVWGVAALVAMQGLRGVIARAGSRAVLRVAAPLSAATAALVALAPDYRLLLAAVAAFGMAFGVMDVAMNAQASVVERAYRRPLMSGMHAGWCVGAMSGGLFGALTAYAGLSFTQTVLGAALVAGPAALVLGRTYLDDDARPAARRTGGRVRLPVAVYVIGALAFMAFMTEGAVADWSGLLLHEELHTAEWVAALGYPLFEAAMLAGRLVGDRVRTLLGTRRLLVAASLATAAGAGVVLGAPVVPVALAGFVLTGLAVCTIVPTLISLAGTAAPGRSDASVAQVSAMGYGGLLVGPVLIGWLAEATSLRAGLGLMVLFALLVAAGSAVLPIGTTTDLAGAYTPAEAHDATDEERALAA</sequence>
<keyword evidence="3 5" id="KW-1133">Transmembrane helix</keyword>
<feature type="transmembrane region" description="Helical" evidence="5">
    <location>
        <begin position="161"/>
        <end position="180"/>
    </location>
</feature>
<feature type="domain" description="Major facilitator superfamily (MFS) profile" evidence="6">
    <location>
        <begin position="200"/>
        <end position="402"/>
    </location>
</feature>
<dbReference type="InterPro" id="IPR036259">
    <property type="entry name" value="MFS_trans_sf"/>
</dbReference>
<proteinExistence type="predicted"/>
<dbReference type="RefSeq" id="WP_182707950.1">
    <property type="nucleotide sequence ID" value="NZ_JACJII010000001.1"/>
</dbReference>
<dbReference type="InterPro" id="IPR020846">
    <property type="entry name" value="MFS_dom"/>
</dbReference>
<feature type="transmembrane region" description="Helical" evidence="5">
    <location>
        <begin position="134"/>
        <end position="155"/>
    </location>
</feature>
<keyword evidence="2 5" id="KW-0812">Transmembrane</keyword>
<protein>
    <submittedName>
        <fullName evidence="7">MFS family permease</fullName>
    </submittedName>
</protein>
<evidence type="ECO:0000313" key="8">
    <source>
        <dbReference type="Proteomes" id="UP000539313"/>
    </source>
</evidence>
<dbReference type="EMBL" id="JACJII010000001">
    <property type="protein sequence ID" value="MBA9007342.1"/>
    <property type="molecule type" value="Genomic_DNA"/>
</dbReference>
<evidence type="ECO:0000256" key="4">
    <source>
        <dbReference type="ARBA" id="ARBA00023136"/>
    </source>
</evidence>
<gene>
    <name evidence="7" type="ORF">HNR21_006224</name>
</gene>
<evidence type="ECO:0000256" key="2">
    <source>
        <dbReference type="ARBA" id="ARBA00022692"/>
    </source>
</evidence>
<feature type="transmembrane region" description="Helical" evidence="5">
    <location>
        <begin position="267"/>
        <end position="285"/>
    </location>
</feature>
<evidence type="ECO:0000256" key="3">
    <source>
        <dbReference type="ARBA" id="ARBA00022989"/>
    </source>
</evidence>
<dbReference type="PROSITE" id="PS50850">
    <property type="entry name" value="MFS"/>
    <property type="match status" value="1"/>
</dbReference>
<dbReference type="GO" id="GO:0005886">
    <property type="term" value="C:plasma membrane"/>
    <property type="evidence" value="ECO:0007669"/>
    <property type="project" value="UniProtKB-SubCell"/>
</dbReference>
<keyword evidence="4 5" id="KW-0472">Membrane</keyword>
<feature type="transmembrane region" description="Helical" evidence="5">
    <location>
        <begin position="325"/>
        <end position="346"/>
    </location>
</feature>
<reference evidence="7 8" key="1">
    <citation type="submission" date="2020-08" db="EMBL/GenBank/DDBJ databases">
        <title>Sequencing the genomes of 1000 actinobacteria strains.</title>
        <authorList>
            <person name="Klenk H.-P."/>
        </authorList>
    </citation>
    <scope>NUCLEOTIDE SEQUENCE [LARGE SCALE GENOMIC DNA]</scope>
    <source>
        <strain evidence="7 8">DSM 45823</strain>
    </source>
</reference>